<keyword evidence="7" id="KW-1185">Reference proteome</keyword>
<evidence type="ECO:0000259" key="5">
    <source>
        <dbReference type="Pfam" id="PF08100"/>
    </source>
</evidence>
<comment type="caution">
    <text evidence="6">The sequence shown here is derived from an EMBL/GenBank/DDBJ whole genome shotgun (WGS) entry which is preliminary data.</text>
</comment>
<accession>A0A4R4TBZ1</accession>
<dbReference type="EMBL" id="SMKI01000237">
    <property type="protein sequence ID" value="TDC72632.1"/>
    <property type="molecule type" value="Genomic_DNA"/>
</dbReference>
<proteinExistence type="predicted"/>
<dbReference type="GO" id="GO:0008171">
    <property type="term" value="F:O-methyltransferase activity"/>
    <property type="evidence" value="ECO:0007669"/>
    <property type="project" value="InterPro"/>
</dbReference>
<feature type="domain" description="O-methyltransferase C-terminal" evidence="4">
    <location>
        <begin position="138"/>
        <end position="320"/>
    </location>
</feature>
<dbReference type="GO" id="GO:0046983">
    <property type="term" value="F:protein dimerization activity"/>
    <property type="evidence" value="ECO:0007669"/>
    <property type="project" value="InterPro"/>
</dbReference>
<sequence length="342" mass="37401">MNTDAEIAETGEETPANFFNLTTSLLDAQAMATGLELGLFTLLHAGPADSETIRTELGLQERGLRDWLNLLVINGLLERTGERYRNSPAADRYLVRDTATYTGDLLQRRLFPALFGFTTSLRTGAPHDGSHFMEAVAGLDVTRQFASQMDHMTEPLAPHLVAAFGDWGRYRSVLDLAGCRGNMVSHLVAAHPNLTGHVLDLPIMARLFEEKAAERGVSDRMTFHPGDFFTEPFPPADVVMIGHAVIDWSREQREFLIRKAFDSVNPGGALLIYDRLVSGLADPAESVNLKISLTMLVLTRGGTSCSYEELRDHATAAGFSSVTSRPLGPFDTLVVCRKAPAA</sequence>
<dbReference type="GO" id="GO:0032259">
    <property type="term" value="P:methylation"/>
    <property type="evidence" value="ECO:0007669"/>
    <property type="project" value="UniProtKB-KW"/>
</dbReference>
<feature type="domain" description="O-methyltransferase dimerisation" evidence="5">
    <location>
        <begin position="21"/>
        <end position="95"/>
    </location>
</feature>
<evidence type="ECO:0000259" key="4">
    <source>
        <dbReference type="Pfam" id="PF00891"/>
    </source>
</evidence>
<organism evidence="6 7">
    <name type="scientific">Streptomyces hainanensis</name>
    <dbReference type="NCBI Taxonomy" id="402648"/>
    <lineage>
        <taxon>Bacteria</taxon>
        <taxon>Bacillati</taxon>
        <taxon>Actinomycetota</taxon>
        <taxon>Actinomycetes</taxon>
        <taxon>Kitasatosporales</taxon>
        <taxon>Streptomycetaceae</taxon>
        <taxon>Streptomyces</taxon>
    </lineage>
</organism>
<dbReference type="PIRSF" id="PIRSF005739">
    <property type="entry name" value="O-mtase"/>
    <property type="match status" value="1"/>
</dbReference>
<dbReference type="Pfam" id="PF00891">
    <property type="entry name" value="Methyltransf_2"/>
    <property type="match status" value="1"/>
</dbReference>
<evidence type="ECO:0000256" key="3">
    <source>
        <dbReference type="ARBA" id="ARBA00022691"/>
    </source>
</evidence>
<dbReference type="InterPro" id="IPR001077">
    <property type="entry name" value="COMT_C"/>
</dbReference>
<evidence type="ECO:0000256" key="2">
    <source>
        <dbReference type="ARBA" id="ARBA00022679"/>
    </source>
</evidence>
<name>A0A4R4TBZ1_9ACTN</name>
<dbReference type="PANTHER" id="PTHR43712:SF2">
    <property type="entry name" value="O-METHYLTRANSFERASE CICE"/>
    <property type="match status" value="1"/>
</dbReference>
<dbReference type="Gene3D" id="1.10.10.10">
    <property type="entry name" value="Winged helix-like DNA-binding domain superfamily/Winged helix DNA-binding domain"/>
    <property type="match status" value="1"/>
</dbReference>
<dbReference type="RefSeq" id="WP_132819692.1">
    <property type="nucleotide sequence ID" value="NZ_SMKI01000237.1"/>
</dbReference>
<gene>
    <name evidence="6" type="ORF">E1283_21180</name>
</gene>
<reference evidence="6 7" key="1">
    <citation type="submission" date="2019-03" db="EMBL/GenBank/DDBJ databases">
        <title>Draft genome sequences of novel Actinobacteria.</title>
        <authorList>
            <person name="Sahin N."/>
            <person name="Ay H."/>
            <person name="Saygin H."/>
        </authorList>
    </citation>
    <scope>NUCLEOTIDE SEQUENCE [LARGE SCALE GENOMIC DNA]</scope>
    <source>
        <strain evidence="6 7">DSM 41900</strain>
    </source>
</reference>
<dbReference type="Gene3D" id="3.40.50.150">
    <property type="entry name" value="Vaccinia Virus protein VP39"/>
    <property type="match status" value="1"/>
</dbReference>
<dbReference type="PANTHER" id="PTHR43712">
    <property type="entry name" value="PUTATIVE (AFU_ORTHOLOGUE AFUA_4G14580)-RELATED"/>
    <property type="match status" value="1"/>
</dbReference>
<keyword evidence="3" id="KW-0949">S-adenosyl-L-methionine</keyword>
<dbReference type="AlphaFoldDB" id="A0A4R4TBZ1"/>
<dbReference type="SUPFAM" id="SSF46785">
    <property type="entry name" value="Winged helix' DNA-binding domain"/>
    <property type="match status" value="1"/>
</dbReference>
<dbReference type="InterPro" id="IPR029063">
    <property type="entry name" value="SAM-dependent_MTases_sf"/>
</dbReference>
<dbReference type="OrthoDB" id="582216at2"/>
<protein>
    <submittedName>
        <fullName evidence="6">Methyltransferase</fullName>
    </submittedName>
</protein>
<evidence type="ECO:0000313" key="6">
    <source>
        <dbReference type="EMBL" id="TDC72632.1"/>
    </source>
</evidence>
<dbReference type="Proteomes" id="UP000295345">
    <property type="component" value="Unassembled WGS sequence"/>
</dbReference>
<keyword evidence="2 6" id="KW-0808">Transferase</keyword>
<dbReference type="SUPFAM" id="SSF53335">
    <property type="entry name" value="S-adenosyl-L-methionine-dependent methyltransferases"/>
    <property type="match status" value="1"/>
</dbReference>
<dbReference type="InterPro" id="IPR016461">
    <property type="entry name" value="COMT-like"/>
</dbReference>
<keyword evidence="1 6" id="KW-0489">Methyltransferase</keyword>
<dbReference type="InterPro" id="IPR036390">
    <property type="entry name" value="WH_DNA-bd_sf"/>
</dbReference>
<dbReference type="PROSITE" id="PS51683">
    <property type="entry name" value="SAM_OMT_II"/>
    <property type="match status" value="1"/>
</dbReference>
<evidence type="ECO:0000313" key="7">
    <source>
        <dbReference type="Proteomes" id="UP000295345"/>
    </source>
</evidence>
<dbReference type="InterPro" id="IPR036388">
    <property type="entry name" value="WH-like_DNA-bd_sf"/>
</dbReference>
<dbReference type="InterPro" id="IPR012967">
    <property type="entry name" value="COMT_dimerisation"/>
</dbReference>
<evidence type="ECO:0000256" key="1">
    <source>
        <dbReference type="ARBA" id="ARBA00022603"/>
    </source>
</evidence>
<dbReference type="CDD" id="cd02440">
    <property type="entry name" value="AdoMet_MTases"/>
    <property type="match status" value="1"/>
</dbReference>
<dbReference type="Pfam" id="PF08100">
    <property type="entry name" value="Dimerisation"/>
    <property type="match status" value="1"/>
</dbReference>